<proteinExistence type="predicted"/>
<reference evidence="2" key="1">
    <citation type="submission" date="2023-10" db="EMBL/GenBank/DDBJ databases">
        <title>Genome assembly of Pristionchus species.</title>
        <authorList>
            <person name="Yoshida K."/>
            <person name="Sommer R.J."/>
        </authorList>
    </citation>
    <scope>NUCLEOTIDE SEQUENCE</scope>
    <source>
        <strain evidence="2">RS0144</strain>
    </source>
</reference>
<evidence type="ECO:0000313" key="2">
    <source>
        <dbReference type="EMBL" id="GMT02075.1"/>
    </source>
</evidence>
<dbReference type="Proteomes" id="UP001432027">
    <property type="component" value="Unassembled WGS sequence"/>
</dbReference>
<keyword evidence="3" id="KW-1185">Reference proteome</keyword>
<accession>A0AAV5U5G3</accession>
<organism evidence="2 3">
    <name type="scientific">Pristionchus entomophagus</name>
    <dbReference type="NCBI Taxonomy" id="358040"/>
    <lineage>
        <taxon>Eukaryota</taxon>
        <taxon>Metazoa</taxon>
        <taxon>Ecdysozoa</taxon>
        <taxon>Nematoda</taxon>
        <taxon>Chromadorea</taxon>
        <taxon>Rhabditida</taxon>
        <taxon>Rhabditina</taxon>
        <taxon>Diplogasteromorpha</taxon>
        <taxon>Diplogasteroidea</taxon>
        <taxon>Neodiplogasteridae</taxon>
        <taxon>Pristionchus</taxon>
    </lineage>
</organism>
<evidence type="ECO:0000256" key="1">
    <source>
        <dbReference type="SAM" id="MobiDB-lite"/>
    </source>
</evidence>
<feature type="compositionally biased region" description="Polar residues" evidence="1">
    <location>
        <begin position="69"/>
        <end position="79"/>
    </location>
</feature>
<comment type="caution">
    <text evidence="2">The sequence shown here is derived from an EMBL/GenBank/DDBJ whole genome shotgun (WGS) entry which is preliminary data.</text>
</comment>
<dbReference type="EMBL" id="BTSX01000005">
    <property type="protein sequence ID" value="GMT02075.1"/>
    <property type="molecule type" value="Genomic_DNA"/>
</dbReference>
<evidence type="ECO:0000313" key="3">
    <source>
        <dbReference type="Proteomes" id="UP001432027"/>
    </source>
</evidence>
<sequence>ALAQIELKCEDRAWRRHGTAPADDYPDRIKKVVKCPSGVCFTTSVIYKDPSRMIRSEAACALNPPPLKTRTSATLQHPTPKTPRRHV</sequence>
<dbReference type="AlphaFoldDB" id="A0AAV5U5G3"/>
<gene>
    <name evidence="2" type="ORF">PENTCL1PPCAC_24249</name>
</gene>
<feature type="region of interest" description="Disordered" evidence="1">
    <location>
        <begin position="63"/>
        <end position="87"/>
    </location>
</feature>
<feature type="non-terminal residue" evidence="2">
    <location>
        <position position="1"/>
    </location>
</feature>
<name>A0AAV5U5G3_9BILA</name>
<protein>
    <submittedName>
        <fullName evidence="2">Uncharacterized protein</fullName>
    </submittedName>
</protein>